<organism evidence="1 2">
    <name type="scientific">Aspergillus leporis</name>
    <dbReference type="NCBI Taxonomy" id="41062"/>
    <lineage>
        <taxon>Eukaryota</taxon>
        <taxon>Fungi</taxon>
        <taxon>Dikarya</taxon>
        <taxon>Ascomycota</taxon>
        <taxon>Pezizomycotina</taxon>
        <taxon>Eurotiomycetes</taxon>
        <taxon>Eurotiomycetidae</taxon>
        <taxon>Eurotiales</taxon>
        <taxon>Aspergillaceae</taxon>
        <taxon>Aspergillus</taxon>
        <taxon>Aspergillus subgen. Circumdati</taxon>
    </lineage>
</organism>
<dbReference type="EMBL" id="ML732476">
    <property type="protein sequence ID" value="KAB8067517.1"/>
    <property type="molecule type" value="Genomic_DNA"/>
</dbReference>
<gene>
    <name evidence="1" type="ORF">BDV29DRAFT_200153</name>
</gene>
<protein>
    <submittedName>
        <fullName evidence="1">Uncharacterized protein</fullName>
    </submittedName>
</protein>
<proteinExistence type="predicted"/>
<reference evidence="1 2" key="1">
    <citation type="submission" date="2019-04" db="EMBL/GenBank/DDBJ databases">
        <title>Friends and foes A comparative genomics study of 23 Aspergillus species from section Flavi.</title>
        <authorList>
            <consortium name="DOE Joint Genome Institute"/>
            <person name="Kjaerbolling I."/>
            <person name="Vesth T."/>
            <person name="Frisvad J.C."/>
            <person name="Nybo J.L."/>
            <person name="Theobald S."/>
            <person name="Kildgaard S."/>
            <person name="Isbrandt T."/>
            <person name="Kuo A."/>
            <person name="Sato A."/>
            <person name="Lyhne E.K."/>
            <person name="Kogle M.E."/>
            <person name="Wiebenga A."/>
            <person name="Kun R.S."/>
            <person name="Lubbers R.J."/>
            <person name="Makela M.R."/>
            <person name="Barry K."/>
            <person name="Chovatia M."/>
            <person name="Clum A."/>
            <person name="Daum C."/>
            <person name="Haridas S."/>
            <person name="He G."/>
            <person name="LaButti K."/>
            <person name="Lipzen A."/>
            <person name="Mondo S."/>
            <person name="Riley R."/>
            <person name="Salamov A."/>
            <person name="Simmons B.A."/>
            <person name="Magnuson J.K."/>
            <person name="Henrissat B."/>
            <person name="Mortensen U.H."/>
            <person name="Larsen T.O."/>
            <person name="Devries R.P."/>
            <person name="Grigoriev I.V."/>
            <person name="Machida M."/>
            <person name="Baker S.E."/>
            <person name="Andersen M.R."/>
        </authorList>
    </citation>
    <scope>NUCLEOTIDE SEQUENCE [LARGE SCALE GENOMIC DNA]</scope>
    <source>
        <strain evidence="1 2">CBS 151.66</strain>
    </source>
</reference>
<dbReference type="AlphaFoldDB" id="A0A5N5WIQ9"/>
<evidence type="ECO:0000313" key="1">
    <source>
        <dbReference type="EMBL" id="KAB8067517.1"/>
    </source>
</evidence>
<sequence>MPSERQKQQRANILSKLRNEPASTNLQAYFERLKEGCPTWDIETFIEGANTFAKLCGPERSKHYDNPLKRLRSANSFTRLWNQIYHEEPITLWDRDIRHQYPASWSNELEGARCLWMYTAWPDHVHPDCAPKDFGTLAEEANKYGPWIEFHVQLSKISQSPGGRFI</sequence>
<dbReference type="Proteomes" id="UP000326565">
    <property type="component" value="Unassembled WGS sequence"/>
</dbReference>
<accession>A0A5N5WIQ9</accession>
<evidence type="ECO:0000313" key="2">
    <source>
        <dbReference type="Proteomes" id="UP000326565"/>
    </source>
</evidence>
<name>A0A5N5WIQ9_9EURO</name>
<dbReference type="OrthoDB" id="4810622at2759"/>
<keyword evidence="2" id="KW-1185">Reference proteome</keyword>